<comment type="caution">
    <text evidence="1">The sequence shown here is derived from an EMBL/GenBank/DDBJ whole genome shotgun (WGS) entry which is preliminary data.</text>
</comment>
<protein>
    <submittedName>
        <fullName evidence="1">Uncharacterized protein</fullName>
    </submittedName>
</protein>
<name>A0AAW1YSB2_RUBAR</name>
<proteinExistence type="predicted"/>
<reference evidence="1 2" key="1">
    <citation type="journal article" date="2023" name="G3 (Bethesda)">
        <title>A chromosome-length genome assembly and annotation of blackberry (Rubus argutus, cv. 'Hillquist').</title>
        <authorList>
            <person name="Bruna T."/>
            <person name="Aryal R."/>
            <person name="Dudchenko O."/>
            <person name="Sargent D.J."/>
            <person name="Mead D."/>
            <person name="Buti M."/>
            <person name="Cavallini A."/>
            <person name="Hytonen T."/>
            <person name="Andres J."/>
            <person name="Pham M."/>
            <person name="Weisz D."/>
            <person name="Mascagni F."/>
            <person name="Usai G."/>
            <person name="Natali L."/>
            <person name="Bassil N."/>
            <person name="Fernandez G.E."/>
            <person name="Lomsadze A."/>
            <person name="Armour M."/>
            <person name="Olukolu B."/>
            <person name="Poorten T."/>
            <person name="Britton C."/>
            <person name="Davik J."/>
            <person name="Ashrafi H."/>
            <person name="Aiden E.L."/>
            <person name="Borodovsky M."/>
            <person name="Worthington M."/>
        </authorList>
    </citation>
    <scope>NUCLEOTIDE SEQUENCE [LARGE SCALE GENOMIC DNA]</scope>
    <source>
        <strain evidence="1">PI 553951</strain>
    </source>
</reference>
<dbReference type="Proteomes" id="UP001457282">
    <property type="component" value="Unassembled WGS sequence"/>
</dbReference>
<dbReference type="EMBL" id="JBEDUW010000001">
    <property type="protein sequence ID" value="KAK9951534.1"/>
    <property type="molecule type" value="Genomic_DNA"/>
</dbReference>
<dbReference type="AlphaFoldDB" id="A0AAW1YSB2"/>
<accession>A0AAW1YSB2</accession>
<keyword evidence="2" id="KW-1185">Reference proteome</keyword>
<organism evidence="1 2">
    <name type="scientific">Rubus argutus</name>
    <name type="common">Southern blackberry</name>
    <dbReference type="NCBI Taxonomy" id="59490"/>
    <lineage>
        <taxon>Eukaryota</taxon>
        <taxon>Viridiplantae</taxon>
        <taxon>Streptophyta</taxon>
        <taxon>Embryophyta</taxon>
        <taxon>Tracheophyta</taxon>
        <taxon>Spermatophyta</taxon>
        <taxon>Magnoliopsida</taxon>
        <taxon>eudicotyledons</taxon>
        <taxon>Gunneridae</taxon>
        <taxon>Pentapetalae</taxon>
        <taxon>rosids</taxon>
        <taxon>fabids</taxon>
        <taxon>Rosales</taxon>
        <taxon>Rosaceae</taxon>
        <taxon>Rosoideae</taxon>
        <taxon>Rosoideae incertae sedis</taxon>
        <taxon>Rubus</taxon>
    </lineage>
</organism>
<evidence type="ECO:0000313" key="1">
    <source>
        <dbReference type="EMBL" id="KAK9951534.1"/>
    </source>
</evidence>
<evidence type="ECO:0000313" key="2">
    <source>
        <dbReference type="Proteomes" id="UP001457282"/>
    </source>
</evidence>
<gene>
    <name evidence="1" type="ORF">M0R45_006972</name>
</gene>
<sequence>MWHRRGLAEPVRCLGLLGGVDGLCRLGSSLMEARRSKRRRGLAEAQATASETVSAAGLRLGSGLWLIGGGDEGCGLGSEMATAW</sequence>